<dbReference type="EMBL" id="JAIQ01000093">
    <property type="protein sequence ID" value="KLD99828.1"/>
    <property type="molecule type" value="Genomic_DNA"/>
</dbReference>
<dbReference type="PANTHER" id="PTHR30333:SF1">
    <property type="entry name" value="CYTOCHROME C-TYPE PROTEIN NAPC"/>
    <property type="match status" value="1"/>
</dbReference>
<keyword evidence="11 12" id="KW-0472">Membrane</keyword>
<keyword evidence="3" id="KW-0813">Transport</keyword>
<evidence type="ECO:0000256" key="12">
    <source>
        <dbReference type="SAM" id="Phobius"/>
    </source>
</evidence>
<dbReference type="PANTHER" id="PTHR30333">
    <property type="entry name" value="CYTOCHROME C-TYPE PROTEIN"/>
    <property type="match status" value="1"/>
</dbReference>
<comment type="similarity">
    <text evidence="2">Belongs to the NapC/NirT/NrfH family.</text>
</comment>
<evidence type="ECO:0000256" key="8">
    <source>
        <dbReference type="ARBA" id="ARBA00022982"/>
    </source>
</evidence>
<dbReference type="SUPFAM" id="SSF48695">
    <property type="entry name" value="Multiheme cytochromes"/>
    <property type="match status" value="1"/>
</dbReference>
<evidence type="ECO:0000256" key="2">
    <source>
        <dbReference type="ARBA" id="ARBA00007395"/>
    </source>
</evidence>
<evidence type="ECO:0000313" key="14">
    <source>
        <dbReference type="EMBL" id="KLD99828.1"/>
    </source>
</evidence>
<dbReference type="InterPro" id="IPR036280">
    <property type="entry name" value="Multihaem_cyt_sf"/>
</dbReference>
<dbReference type="GO" id="GO:0046872">
    <property type="term" value="F:metal ion binding"/>
    <property type="evidence" value="ECO:0007669"/>
    <property type="project" value="UniProtKB-KW"/>
</dbReference>
<dbReference type="GO" id="GO:0005886">
    <property type="term" value="C:plasma membrane"/>
    <property type="evidence" value="ECO:0007669"/>
    <property type="project" value="UniProtKB-SubCell"/>
</dbReference>
<evidence type="ECO:0000256" key="5">
    <source>
        <dbReference type="ARBA" id="ARBA00022617"/>
    </source>
</evidence>
<evidence type="ECO:0000256" key="4">
    <source>
        <dbReference type="ARBA" id="ARBA00022475"/>
    </source>
</evidence>
<evidence type="ECO:0000256" key="9">
    <source>
        <dbReference type="ARBA" id="ARBA00022989"/>
    </source>
</evidence>
<keyword evidence="9 12" id="KW-1133">Transmembrane helix</keyword>
<name>A0A0G9JZW9_9BACT</name>
<feature type="transmembrane region" description="Helical" evidence="12">
    <location>
        <begin position="6"/>
        <end position="27"/>
    </location>
</feature>
<comment type="subcellular location">
    <subcellularLocation>
        <location evidence="1">Cell membrane</location>
    </subcellularLocation>
</comment>
<comment type="caution">
    <text evidence="14">The sequence shown here is derived from an EMBL/GenBank/DDBJ whole genome shotgun (WGS) entry which is preliminary data.</text>
</comment>
<keyword evidence="7" id="KW-0479">Metal-binding</keyword>
<dbReference type="Pfam" id="PF03264">
    <property type="entry name" value="Cytochrom_NNT"/>
    <property type="match status" value="1"/>
</dbReference>
<accession>A0A0G9JZW9</accession>
<dbReference type="GO" id="GO:0009061">
    <property type="term" value="P:anaerobic respiration"/>
    <property type="evidence" value="ECO:0007669"/>
    <property type="project" value="TreeGrafter"/>
</dbReference>
<dbReference type="InterPro" id="IPR051174">
    <property type="entry name" value="Cytochrome_c-type_ET"/>
</dbReference>
<dbReference type="AlphaFoldDB" id="A0A0G9JZW9"/>
<protein>
    <submittedName>
        <fullName evidence="14">Cytochrome C</fullName>
    </submittedName>
</protein>
<keyword evidence="8" id="KW-0249">Electron transport</keyword>
<evidence type="ECO:0000259" key="13">
    <source>
        <dbReference type="Pfam" id="PF03264"/>
    </source>
</evidence>
<evidence type="ECO:0000256" key="3">
    <source>
        <dbReference type="ARBA" id="ARBA00022448"/>
    </source>
</evidence>
<keyword evidence="10" id="KW-0408">Iron</keyword>
<evidence type="ECO:0000256" key="7">
    <source>
        <dbReference type="ARBA" id="ARBA00022723"/>
    </source>
</evidence>
<evidence type="ECO:0000256" key="10">
    <source>
        <dbReference type="ARBA" id="ARBA00023004"/>
    </source>
</evidence>
<dbReference type="Proteomes" id="UP000035514">
    <property type="component" value="Unassembled WGS sequence"/>
</dbReference>
<proteinExistence type="inferred from homology"/>
<keyword evidence="5" id="KW-0349">Heme</keyword>
<dbReference type="PATRIC" id="fig|1447256.3.peg.1241"/>
<evidence type="ECO:0000256" key="1">
    <source>
        <dbReference type="ARBA" id="ARBA00004236"/>
    </source>
</evidence>
<dbReference type="InterPro" id="IPR038266">
    <property type="entry name" value="NapC/NirT_cytc_sf"/>
</dbReference>
<organism evidence="14 15">
    <name type="scientific">Aliarcobacter butzleri L348</name>
    <dbReference type="NCBI Taxonomy" id="1447256"/>
    <lineage>
        <taxon>Bacteria</taxon>
        <taxon>Pseudomonadati</taxon>
        <taxon>Campylobacterota</taxon>
        <taxon>Epsilonproteobacteria</taxon>
        <taxon>Campylobacterales</taxon>
        <taxon>Arcobacteraceae</taxon>
        <taxon>Aliarcobacter</taxon>
    </lineage>
</organism>
<evidence type="ECO:0000313" key="15">
    <source>
        <dbReference type="Proteomes" id="UP000035514"/>
    </source>
</evidence>
<evidence type="ECO:0000256" key="11">
    <source>
        <dbReference type="ARBA" id="ARBA00023136"/>
    </source>
</evidence>
<keyword evidence="4" id="KW-1003">Cell membrane</keyword>
<reference evidence="14 15" key="1">
    <citation type="submission" date="2014-01" db="EMBL/GenBank/DDBJ databases">
        <title>Development of a Comparative Genomic Fingerprinting Assay for High Resolution Genotyping of Arcobacter butzleri.</title>
        <authorList>
            <person name="Webb A.L."/>
            <person name="Inglis G.D."/>
            <person name="Kruczkiewicz P."/>
            <person name="Selinger L.B."/>
            <person name="Taboada E.N."/>
        </authorList>
    </citation>
    <scope>NUCLEOTIDE SEQUENCE [LARGE SCALE GENOMIC DNA]</scope>
    <source>
        <strain evidence="14 15">L348</strain>
    </source>
</reference>
<dbReference type="Gene3D" id="1.10.3820.10">
    <property type="entry name" value="Di-heme elbow motif domain"/>
    <property type="match status" value="1"/>
</dbReference>
<dbReference type="RefSeq" id="WP_046996710.1">
    <property type="nucleotide sequence ID" value="NZ_JAIQ01000093.1"/>
</dbReference>
<sequence length="134" mass="14929">MKNKKIIIYGAILSATIAALLLVYTMYASSMLSYLSSDPKACINCHVMHSAYTTWDNSSHKNVAKCIDCHLPVGDEVAKYTAKAIDGWNHSVAFTLNTYKNNIRISDNAAERVQANCVLRRMHLATQMHKHLAS</sequence>
<dbReference type="InterPro" id="IPR005126">
    <property type="entry name" value="NapC/NirT_cyt_c_N"/>
</dbReference>
<dbReference type="GO" id="GO:0009055">
    <property type="term" value="F:electron transfer activity"/>
    <property type="evidence" value="ECO:0007669"/>
    <property type="project" value="TreeGrafter"/>
</dbReference>
<gene>
    <name evidence="14" type="ORF">AA20_06365</name>
</gene>
<evidence type="ECO:0000256" key="6">
    <source>
        <dbReference type="ARBA" id="ARBA00022692"/>
    </source>
</evidence>
<feature type="domain" description="NapC/NirT cytochrome c N-terminal" evidence="13">
    <location>
        <begin position="13"/>
        <end position="114"/>
    </location>
</feature>
<keyword evidence="6 12" id="KW-0812">Transmembrane</keyword>